<sequence length="572" mass="64128">MTKLRKLLIDEGTHFTNHFAHISQCCPSRVSLWTGRHPHNTNITDVKNGSPGGGWKHIQTNGKGLWHKCLPVYLQQEGGYRTYYAGKLYNGMDKSNYASPHAPAGWTEVDFLLHPSVYSYYESSFQNNKGSTHPPPTVKPGYSTDEITDLVKGYVDDALGLNQAFFAVAAPVSPHISTEVSCKEAGVKQDCPVVGEFDPNAKAPYPIPKRDHLDLYKDRAMPKHENFNPKMQTGVNQIWRLEEVSGANEKLLDEYKRNRQRALKSVDDMVESFVQHLEKKNAMENTWIIYTSDNGYHLGQHRLQGGKNLCYEEDTNVPLIIRGPGMAKGLATDLVTGHIDLAPTVLSLAGVKLRDEWKLDGEPIQLPLENQSDIDAAKLKRGEHVNIEHWASTSTADVIIYKALRVIGPIYNLMYSVWCTASSSPSANAADIAHELYDMTADPYQVKNIHPDAPNPSGAEDFLGRPNTQVLRRLDALMLVLKTCAMDTCRHPWRALHHNGSVDSLSDALDESHDDFYHQLQQRYVAVGWITCLEGRPTLYDFDNERPIWGEDVKLDSLAVNASFSVMQTFTS</sequence>
<organism evidence="4 5">
    <name type="scientific">Polychaeton citri CBS 116435</name>
    <dbReference type="NCBI Taxonomy" id="1314669"/>
    <lineage>
        <taxon>Eukaryota</taxon>
        <taxon>Fungi</taxon>
        <taxon>Dikarya</taxon>
        <taxon>Ascomycota</taxon>
        <taxon>Pezizomycotina</taxon>
        <taxon>Dothideomycetes</taxon>
        <taxon>Dothideomycetidae</taxon>
        <taxon>Capnodiales</taxon>
        <taxon>Capnodiaceae</taxon>
        <taxon>Polychaeton</taxon>
    </lineage>
</organism>
<protein>
    <submittedName>
        <fullName evidence="4">Alkaline phosphatase-like protein</fullName>
    </submittedName>
</protein>
<accession>A0A9P4UT67</accession>
<comment type="similarity">
    <text evidence="1">Belongs to the sulfatase family.</text>
</comment>
<dbReference type="Gene3D" id="3.40.720.10">
    <property type="entry name" value="Alkaline Phosphatase, subunit A"/>
    <property type="match status" value="1"/>
</dbReference>
<comment type="caution">
    <text evidence="4">The sequence shown here is derived from an EMBL/GenBank/DDBJ whole genome shotgun (WGS) entry which is preliminary data.</text>
</comment>
<reference evidence="4" key="1">
    <citation type="journal article" date="2020" name="Stud. Mycol.">
        <title>101 Dothideomycetes genomes: a test case for predicting lifestyles and emergence of pathogens.</title>
        <authorList>
            <person name="Haridas S."/>
            <person name="Albert R."/>
            <person name="Binder M."/>
            <person name="Bloem J."/>
            <person name="Labutti K."/>
            <person name="Salamov A."/>
            <person name="Andreopoulos B."/>
            <person name="Baker S."/>
            <person name="Barry K."/>
            <person name="Bills G."/>
            <person name="Bluhm B."/>
            <person name="Cannon C."/>
            <person name="Castanera R."/>
            <person name="Culley D."/>
            <person name="Daum C."/>
            <person name="Ezra D."/>
            <person name="Gonzalez J."/>
            <person name="Henrissat B."/>
            <person name="Kuo A."/>
            <person name="Liang C."/>
            <person name="Lipzen A."/>
            <person name="Lutzoni F."/>
            <person name="Magnuson J."/>
            <person name="Mondo S."/>
            <person name="Nolan M."/>
            <person name="Ohm R."/>
            <person name="Pangilinan J."/>
            <person name="Park H.-J."/>
            <person name="Ramirez L."/>
            <person name="Alfaro M."/>
            <person name="Sun H."/>
            <person name="Tritt A."/>
            <person name="Yoshinaga Y."/>
            <person name="Zwiers L.-H."/>
            <person name="Turgeon B."/>
            <person name="Goodwin S."/>
            <person name="Spatafora J."/>
            <person name="Crous P."/>
            <person name="Grigoriev I."/>
        </authorList>
    </citation>
    <scope>NUCLEOTIDE SEQUENCE</scope>
    <source>
        <strain evidence="4">CBS 116435</strain>
    </source>
</reference>
<dbReference type="InterPro" id="IPR017850">
    <property type="entry name" value="Alkaline_phosphatase_core_sf"/>
</dbReference>
<gene>
    <name evidence="4" type="ORF">K431DRAFT_237889</name>
</gene>
<dbReference type="GO" id="GO:0005539">
    <property type="term" value="F:glycosaminoglycan binding"/>
    <property type="evidence" value="ECO:0007669"/>
    <property type="project" value="TreeGrafter"/>
</dbReference>
<evidence type="ECO:0000256" key="2">
    <source>
        <dbReference type="SAM" id="Coils"/>
    </source>
</evidence>
<feature type="coiled-coil region" evidence="2">
    <location>
        <begin position="241"/>
        <end position="272"/>
    </location>
</feature>
<dbReference type="Pfam" id="PF00884">
    <property type="entry name" value="Sulfatase"/>
    <property type="match status" value="1"/>
</dbReference>
<dbReference type="Proteomes" id="UP000799441">
    <property type="component" value="Unassembled WGS sequence"/>
</dbReference>
<proteinExistence type="inferred from homology"/>
<dbReference type="AlphaFoldDB" id="A0A9P4UT67"/>
<evidence type="ECO:0000313" key="4">
    <source>
        <dbReference type="EMBL" id="KAF2725774.1"/>
    </source>
</evidence>
<dbReference type="GO" id="GO:0008449">
    <property type="term" value="F:N-acetylglucosamine-6-sulfatase activity"/>
    <property type="evidence" value="ECO:0007669"/>
    <property type="project" value="TreeGrafter"/>
</dbReference>
<keyword evidence="5" id="KW-1185">Reference proteome</keyword>
<evidence type="ECO:0000259" key="3">
    <source>
        <dbReference type="Pfam" id="PF00884"/>
    </source>
</evidence>
<evidence type="ECO:0000256" key="1">
    <source>
        <dbReference type="ARBA" id="ARBA00008779"/>
    </source>
</evidence>
<dbReference type="SUPFAM" id="SSF53649">
    <property type="entry name" value="Alkaline phosphatase-like"/>
    <property type="match status" value="1"/>
</dbReference>
<evidence type="ECO:0000313" key="5">
    <source>
        <dbReference type="Proteomes" id="UP000799441"/>
    </source>
</evidence>
<dbReference type="EMBL" id="MU003766">
    <property type="protein sequence ID" value="KAF2725774.1"/>
    <property type="molecule type" value="Genomic_DNA"/>
</dbReference>
<feature type="domain" description="Sulfatase N-terminal" evidence="3">
    <location>
        <begin position="4"/>
        <end position="351"/>
    </location>
</feature>
<dbReference type="PANTHER" id="PTHR43108">
    <property type="entry name" value="N-ACETYLGLUCOSAMINE-6-SULFATASE FAMILY MEMBER"/>
    <property type="match status" value="1"/>
</dbReference>
<dbReference type="OrthoDB" id="96314at2759"/>
<dbReference type="PANTHER" id="PTHR43108:SF8">
    <property type="entry name" value="SD21168P"/>
    <property type="match status" value="1"/>
</dbReference>
<dbReference type="InterPro" id="IPR000917">
    <property type="entry name" value="Sulfatase_N"/>
</dbReference>
<name>A0A9P4UT67_9PEZI</name>
<dbReference type="CDD" id="cd16147">
    <property type="entry name" value="G6S"/>
    <property type="match status" value="1"/>
</dbReference>
<keyword evidence="2" id="KW-0175">Coiled coil</keyword>